<reference evidence="3 4" key="1">
    <citation type="submission" date="2024-05" db="EMBL/GenBank/DDBJ databases">
        <authorList>
            <person name="Wallberg A."/>
        </authorList>
    </citation>
    <scope>NUCLEOTIDE SEQUENCE [LARGE SCALE GENOMIC DNA]</scope>
</reference>
<dbReference type="EMBL" id="CAXKWB010024970">
    <property type="protein sequence ID" value="CAL4127033.1"/>
    <property type="molecule type" value="Genomic_DNA"/>
</dbReference>
<name>A0AAV2RKV3_MEGNR</name>
<evidence type="ECO:0000256" key="1">
    <source>
        <dbReference type="SAM" id="SignalP"/>
    </source>
</evidence>
<feature type="signal peptide" evidence="1">
    <location>
        <begin position="1"/>
        <end position="25"/>
    </location>
</feature>
<dbReference type="Proteomes" id="UP001497623">
    <property type="component" value="Unassembled WGS sequence"/>
</dbReference>
<dbReference type="InterPro" id="IPR016186">
    <property type="entry name" value="C-type_lectin-like/link_sf"/>
</dbReference>
<organism evidence="3 4">
    <name type="scientific">Meganyctiphanes norvegica</name>
    <name type="common">Northern krill</name>
    <name type="synonym">Thysanopoda norvegica</name>
    <dbReference type="NCBI Taxonomy" id="48144"/>
    <lineage>
        <taxon>Eukaryota</taxon>
        <taxon>Metazoa</taxon>
        <taxon>Ecdysozoa</taxon>
        <taxon>Arthropoda</taxon>
        <taxon>Crustacea</taxon>
        <taxon>Multicrustacea</taxon>
        <taxon>Malacostraca</taxon>
        <taxon>Eumalacostraca</taxon>
        <taxon>Eucarida</taxon>
        <taxon>Euphausiacea</taxon>
        <taxon>Euphausiidae</taxon>
        <taxon>Meganyctiphanes</taxon>
    </lineage>
</organism>
<accession>A0AAV2RKV3</accession>
<dbReference type="InterPro" id="IPR016187">
    <property type="entry name" value="CTDL_fold"/>
</dbReference>
<feature type="non-terminal residue" evidence="3">
    <location>
        <position position="1"/>
    </location>
</feature>
<dbReference type="InterPro" id="IPR050801">
    <property type="entry name" value="Ca-Dep_Lectins_ImmuneDev"/>
</dbReference>
<feature type="domain" description="C-type lectin" evidence="2">
    <location>
        <begin position="35"/>
        <end position="165"/>
    </location>
</feature>
<proteinExistence type="predicted"/>
<dbReference type="InterPro" id="IPR001304">
    <property type="entry name" value="C-type_lectin-like"/>
</dbReference>
<dbReference type="PANTHER" id="PTHR22801:SF63">
    <property type="entry name" value="C-TYPE LECTIN DOMAIN-CONTAINING PROTEIN"/>
    <property type="match status" value="1"/>
</dbReference>
<feature type="domain" description="C-type lectin" evidence="2">
    <location>
        <begin position="190"/>
        <end position="316"/>
    </location>
</feature>
<dbReference type="SMART" id="SM00034">
    <property type="entry name" value="CLECT"/>
    <property type="match status" value="2"/>
</dbReference>
<gene>
    <name evidence="3" type="ORF">MNOR_LOCUS25763</name>
</gene>
<dbReference type="PANTHER" id="PTHR22801">
    <property type="entry name" value="LITHOSTATHINE"/>
    <property type="match status" value="1"/>
</dbReference>
<evidence type="ECO:0000313" key="4">
    <source>
        <dbReference type="Proteomes" id="UP001497623"/>
    </source>
</evidence>
<feature type="chain" id="PRO_5043337693" description="C-type lectin domain-containing protein" evidence="1">
    <location>
        <begin position="26"/>
        <end position="320"/>
    </location>
</feature>
<evidence type="ECO:0000313" key="3">
    <source>
        <dbReference type="EMBL" id="CAL4127033.1"/>
    </source>
</evidence>
<protein>
    <recommendedName>
        <fullName evidence="2">C-type lectin domain-containing protein</fullName>
    </recommendedName>
</protein>
<sequence>RVSPRATMLFLLIVVFCIQADNTKANECSSPFNPIGNQCLYFGNLILENHENAQAVCQSLGGHLARITEPQQLKDIVDYIVENGYGDVHYWVDGTDIVQEAQWKFSNGEAVPMGTPFWDVDNYDGTWRVQPDNKHGYQNCLQLYKPYHYYFDDFYCNVSRAILCEEKVEIEMNMRTNLEDISCPALFVPVSGMCLAFLTFADQTWDEARQTCASLGGQLAKITQPQHIRDIYLYINQQGLNDDSFWIGGSDKENEGVWKFNDGSTIPSGTPFWGMGILPAQEPDGDILENCLTLFAPGQYYFRDANCDNIFNPLCSINPI</sequence>
<dbReference type="AlphaFoldDB" id="A0AAV2RKV3"/>
<dbReference type="Gene3D" id="3.10.100.10">
    <property type="entry name" value="Mannose-Binding Protein A, subunit A"/>
    <property type="match status" value="2"/>
</dbReference>
<evidence type="ECO:0000259" key="2">
    <source>
        <dbReference type="PROSITE" id="PS50041"/>
    </source>
</evidence>
<keyword evidence="4" id="KW-1185">Reference proteome</keyword>
<keyword evidence="1" id="KW-0732">Signal</keyword>
<comment type="caution">
    <text evidence="3">The sequence shown here is derived from an EMBL/GenBank/DDBJ whole genome shotgun (WGS) entry which is preliminary data.</text>
</comment>
<dbReference type="PROSITE" id="PS50041">
    <property type="entry name" value="C_TYPE_LECTIN_2"/>
    <property type="match status" value="2"/>
</dbReference>
<dbReference type="CDD" id="cd00037">
    <property type="entry name" value="CLECT"/>
    <property type="match status" value="2"/>
</dbReference>
<dbReference type="SUPFAM" id="SSF56436">
    <property type="entry name" value="C-type lectin-like"/>
    <property type="match status" value="2"/>
</dbReference>
<dbReference type="Pfam" id="PF00059">
    <property type="entry name" value="Lectin_C"/>
    <property type="match status" value="2"/>
</dbReference>